<gene>
    <name evidence="14" type="ORF">NTE_02468</name>
</gene>
<dbReference type="PROSITE" id="PS51449">
    <property type="entry name" value="MTTASE_N"/>
    <property type="match status" value="1"/>
</dbReference>
<dbReference type="InterPro" id="IPR007197">
    <property type="entry name" value="rSAM"/>
</dbReference>
<dbReference type="SMART" id="SM00729">
    <property type="entry name" value="Elp3"/>
    <property type="match status" value="1"/>
</dbReference>
<evidence type="ECO:0000313" key="15">
    <source>
        <dbReference type="Proteomes" id="UP000028194"/>
    </source>
</evidence>
<comment type="cofactor">
    <cofactor evidence="11">
        <name>[4Fe-4S] cluster</name>
        <dbReference type="ChEBI" id="CHEBI:49883"/>
    </cofactor>
    <text evidence="11">Binds 1 or 2 [4Fe-4S] cluster. One cluster is coordinated with 3 cysteines and an exchangeable S-adenosyl-L-methionine.</text>
</comment>
<dbReference type="EC" id="2.8.4.5" evidence="11"/>
<comment type="function">
    <text evidence="1 11">Catalyzes the methylthiolation of N6-threonylcarbamoyladenosine (t(6)A), leading to the formation of 2-methylthio-N6-threonylcarbamoyladenosine (ms(2)t(6)A) at position 37 in tRNAs that read codons beginning with adenine.</text>
</comment>
<dbReference type="SFLD" id="SFLDS00029">
    <property type="entry name" value="Radical_SAM"/>
    <property type="match status" value="1"/>
</dbReference>
<dbReference type="InterPro" id="IPR058240">
    <property type="entry name" value="rSAM_sf"/>
</dbReference>
<dbReference type="PROSITE" id="PS51918">
    <property type="entry name" value="RADICAL_SAM"/>
    <property type="match status" value="1"/>
</dbReference>
<keyword evidence="4 11" id="KW-0808">Transferase</keyword>
<dbReference type="HOGENOM" id="CLU_018697_4_2_2"/>
<proteinExistence type="inferred from homology"/>
<evidence type="ECO:0000256" key="5">
    <source>
        <dbReference type="ARBA" id="ARBA00022691"/>
    </source>
</evidence>
<evidence type="ECO:0000256" key="10">
    <source>
        <dbReference type="ARBA" id="ARBA00051661"/>
    </source>
</evidence>
<dbReference type="STRING" id="1459636.NTE_02468"/>
<dbReference type="PANTHER" id="PTHR11918:SF45">
    <property type="entry name" value="THREONYLCARBAMOYLADENOSINE TRNA METHYLTHIOTRANSFERASE"/>
    <property type="match status" value="1"/>
</dbReference>
<dbReference type="Gene3D" id="3.40.50.12160">
    <property type="entry name" value="Methylthiotransferase, N-terminal domain"/>
    <property type="match status" value="1"/>
</dbReference>
<dbReference type="InterPro" id="IPR006638">
    <property type="entry name" value="Elp3/MiaA/NifB-like_rSAM"/>
</dbReference>
<dbReference type="NCBIfam" id="TIGR00089">
    <property type="entry name" value="MiaB/RimO family radical SAM methylthiotransferase"/>
    <property type="match status" value="1"/>
</dbReference>
<comment type="catalytic activity">
    <reaction evidence="10 11">
        <text>N(6)-L-threonylcarbamoyladenosine(37) in tRNA + (sulfur carrier)-SH + AH2 + 2 S-adenosyl-L-methionine = 2-methylsulfanyl-N(6)-L-threonylcarbamoyladenosine(37) in tRNA + (sulfur carrier)-H + 5'-deoxyadenosine + L-methionine + A + S-adenosyl-L-homocysteine + 2 H(+)</text>
        <dbReference type="Rhea" id="RHEA:37075"/>
        <dbReference type="Rhea" id="RHEA-COMP:10163"/>
        <dbReference type="Rhea" id="RHEA-COMP:11092"/>
        <dbReference type="Rhea" id="RHEA-COMP:14737"/>
        <dbReference type="Rhea" id="RHEA-COMP:14739"/>
        <dbReference type="ChEBI" id="CHEBI:13193"/>
        <dbReference type="ChEBI" id="CHEBI:15378"/>
        <dbReference type="ChEBI" id="CHEBI:17319"/>
        <dbReference type="ChEBI" id="CHEBI:17499"/>
        <dbReference type="ChEBI" id="CHEBI:29917"/>
        <dbReference type="ChEBI" id="CHEBI:57844"/>
        <dbReference type="ChEBI" id="CHEBI:57856"/>
        <dbReference type="ChEBI" id="CHEBI:59789"/>
        <dbReference type="ChEBI" id="CHEBI:64428"/>
        <dbReference type="ChEBI" id="CHEBI:74418"/>
        <dbReference type="ChEBI" id="CHEBI:74420"/>
        <dbReference type="EC" id="2.8.4.5"/>
    </reaction>
</comment>
<accession>A0A075MV33</accession>
<evidence type="ECO:0000313" key="14">
    <source>
        <dbReference type="EMBL" id="AIF84517.1"/>
    </source>
</evidence>
<evidence type="ECO:0000256" key="1">
    <source>
        <dbReference type="ARBA" id="ARBA00002399"/>
    </source>
</evidence>
<evidence type="ECO:0000256" key="4">
    <source>
        <dbReference type="ARBA" id="ARBA00022679"/>
    </source>
</evidence>
<dbReference type="EMBL" id="CP007174">
    <property type="protein sequence ID" value="AIF84517.1"/>
    <property type="molecule type" value="Genomic_DNA"/>
</dbReference>
<dbReference type="KEGG" id="nev:NTE_02468"/>
<dbReference type="Pfam" id="PF04055">
    <property type="entry name" value="Radical_SAM"/>
    <property type="match status" value="1"/>
</dbReference>
<organism evidence="14 15">
    <name type="scientific">Candidatus Nitrososphaera evergladensis SR1</name>
    <dbReference type="NCBI Taxonomy" id="1459636"/>
    <lineage>
        <taxon>Archaea</taxon>
        <taxon>Nitrososphaerota</taxon>
        <taxon>Nitrososphaeria</taxon>
        <taxon>Nitrososphaerales</taxon>
        <taxon>Nitrososphaeraceae</taxon>
        <taxon>Nitrososphaera</taxon>
    </lineage>
</organism>
<keyword evidence="8 11" id="KW-0408">Iron</keyword>
<dbReference type="eggNOG" id="arCOG01358">
    <property type="taxonomic scope" value="Archaea"/>
</dbReference>
<dbReference type="Pfam" id="PF00919">
    <property type="entry name" value="UPF0004"/>
    <property type="match status" value="1"/>
</dbReference>
<keyword evidence="7 11" id="KW-0479">Metal-binding</keyword>
<dbReference type="Gene3D" id="3.80.30.20">
    <property type="entry name" value="tm_1862 like domain"/>
    <property type="match status" value="1"/>
</dbReference>
<feature type="domain" description="MTTase N-terminal" evidence="12">
    <location>
        <begin position="70"/>
        <end position="180"/>
    </location>
</feature>
<keyword evidence="15" id="KW-1185">Reference proteome</keyword>
<dbReference type="InterPro" id="IPR020612">
    <property type="entry name" value="Methylthiotransferase_CS"/>
</dbReference>
<dbReference type="CDD" id="cd01335">
    <property type="entry name" value="Radical_SAM"/>
    <property type="match status" value="1"/>
</dbReference>
<evidence type="ECO:0000256" key="6">
    <source>
        <dbReference type="ARBA" id="ARBA00022694"/>
    </source>
</evidence>
<comment type="similarity">
    <text evidence="2 11">Belongs to the methylthiotransferase family. CDKAL1 subfamily.</text>
</comment>
<name>A0A075MV33_9ARCH</name>
<evidence type="ECO:0000256" key="2">
    <source>
        <dbReference type="ARBA" id="ARBA00008616"/>
    </source>
</evidence>
<protein>
    <recommendedName>
        <fullName evidence="11">tRNA-t(6)A37 methylthiotransferase</fullName>
        <ecNumber evidence="11">2.8.4.5</ecNumber>
    </recommendedName>
</protein>
<evidence type="ECO:0000259" key="12">
    <source>
        <dbReference type="PROSITE" id="PS51449"/>
    </source>
</evidence>
<dbReference type="SUPFAM" id="SSF102114">
    <property type="entry name" value="Radical SAM enzymes"/>
    <property type="match status" value="1"/>
</dbReference>
<dbReference type="InterPro" id="IPR005839">
    <property type="entry name" value="Methylthiotransferase"/>
</dbReference>
<dbReference type="InterPro" id="IPR023404">
    <property type="entry name" value="rSAM_horseshoe"/>
</dbReference>
<dbReference type="NCBIfam" id="TIGR01578">
    <property type="entry name" value="MiaB-like-B"/>
    <property type="match status" value="1"/>
</dbReference>
<evidence type="ECO:0000256" key="9">
    <source>
        <dbReference type="ARBA" id="ARBA00023014"/>
    </source>
</evidence>
<dbReference type="PROSITE" id="PS01278">
    <property type="entry name" value="MTTASE_RADICAL"/>
    <property type="match status" value="1"/>
</dbReference>
<keyword evidence="9 11" id="KW-0411">Iron-sulfur</keyword>
<feature type="domain" description="Radical SAM core" evidence="13">
    <location>
        <begin position="201"/>
        <end position="432"/>
    </location>
</feature>
<dbReference type="SFLD" id="SFLDG01082">
    <property type="entry name" value="B12-binding_domain_containing"/>
    <property type="match status" value="1"/>
</dbReference>
<evidence type="ECO:0000256" key="8">
    <source>
        <dbReference type="ARBA" id="ARBA00023004"/>
    </source>
</evidence>
<reference evidence="14 15" key="1">
    <citation type="journal article" date="2014" name="PLoS ONE">
        <title>Genome Sequence of Candidatus Nitrososphaera evergladensis from Group I.1b Enriched from Everglades Soil Reveals Novel Genomic Features of the Ammonia-Oxidizing Archaea.</title>
        <authorList>
            <person name="Zhalnina K.V."/>
            <person name="Dias R."/>
            <person name="Leonard M.T."/>
            <person name="Dorr de Quadros P."/>
            <person name="Camargo F.A."/>
            <person name="Drew J.C."/>
            <person name="Farmerie W.G."/>
            <person name="Daroub S.H."/>
            <person name="Triplett E.W."/>
        </authorList>
    </citation>
    <scope>NUCLEOTIDE SEQUENCE [LARGE SCALE GENOMIC DNA]</scope>
    <source>
        <strain evidence="14 15">SR1</strain>
    </source>
</reference>
<dbReference type="GO" id="GO:0046872">
    <property type="term" value="F:metal ion binding"/>
    <property type="evidence" value="ECO:0007669"/>
    <property type="project" value="UniProtKB-UniRule"/>
</dbReference>
<dbReference type="InterPro" id="IPR038135">
    <property type="entry name" value="Methylthiotransferase_N_sf"/>
</dbReference>
<keyword evidence="3 11" id="KW-0004">4Fe-4S</keyword>
<dbReference type="InterPro" id="IPR006466">
    <property type="entry name" value="MiaB-like_arc_euk"/>
</dbReference>
<sequence>MAFRNRINLTIPSWQKTRYLKKTGFLNQCALPNADRHYMYVRSLKPKLIESIHLIKRQEKEEEEPAKGKEKVWIEAYGCSASMADSEMITGLLKNAGYEIASSRKEGSLNLIVTCSVKDTTEHKMVHRIKQLSKTGKPLVIAGCLPKADRAMVESLSPMASLMGPHSIDRSADVVGSAFSGNRLLALEDSRVAKVNIPRVRINPVVSIVEIASGCMSECTFCQTKLAKGWLYSYRIGDIARQVRDDVSAGCKEVWLTSTDSGCYGRDMGTNLAELLRACAGIDGDFKIRVGMLNPQYMPDMIGEIADVYARNDRLFRFIHMPVQSGSERILRKMKRGHTAQVFSEAVKTLRAKMPDFTISTDIIVGFPNETEEDFQRTLDLLNETQPDVVNISRYSARPGTESARMKNRVSSQVAKERSARLTKLVRDIAKKRNASWKGWQGEIVIDELGKVAQGRNYAYKSVVLADKPDNFKLGEKIRVEVYDFSSFSLKARAIL</sequence>
<dbReference type="PANTHER" id="PTHR11918">
    <property type="entry name" value="RADICAL SAM PROTEINS"/>
    <property type="match status" value="1"/>
</dbReference>
<dbReference type="GO" id="GO:0035598">
    <property type="term" value="F:tRNA (N(6)-L-threonylcarbamoyladenosine(37)-C(2))-methylthiotransferase activity"/>
    <property type="evidence" value="ECO:0007669"/>
    <property type="project" value="UniProtKB-UniRule"/>
</dbReference>
<evidence type="ECO:0000256" key="7">
    <source>
        <dbReference type="ARBA" id="ARBA00022723"/>
    </source>
</evidence>
<dbReference type="Proteomes" id="UP000028194">
    <property type="component" value="Chromosome"/>
</dbReference>
<dbReference type="InterPro" id="IPR013848">
    <property type="entry name" value="Methylthiotransferase_N"/>
</dbReference>
<evidence type="ECO:0000259" key="13">
    <source>
        <dbReference type="PROSITE" id="PS51918"/>
    </source>
</evidence>
<evidence type="ECO:0000256" key="11">
    <source>
        <dbReference type="RuleBase" id="RU368081"/>
    </source>
</evidence>
<keyword evidence="6 11" id="KW-0819">tRNA processing</keyword>
<dbReference type="AlphaFoldDB" id="A0A075MV33"/>
<evidence type="ECO:0000256" key="3">
    <source>
        <dbReference type="ARBA" id="ARBA00022485"/>
    </source>
</evidence>
<keyword evidence="5 11" id="KW-0949">S-adenosyl-L-methionine</keyword>
<dbReference type="GO" id="GO:0051539">
    <property type="term" value="F:4 iron, 4 sulfur cluster binding"/>
    <property type="evidence" value="ECO:0007669"/>
    <property type="project" value="UniProtKB-UniRule"/>
</dbReference>
<dbReference type="FunFam" id="3.80.30.20:FF:000002">
    <property type="entry name" value="threonylcarbamoyladenosine tRNA methylthiotransferase isoform X2"/>
    <property type="match status" value="1"/>
</dbReference>